<feature type="domain" description="OmpA-like" evidence="7">
    <location>
        <begin position="319"/>
        <end position="434"/>
    </location>
</feature>
<feature type="compositionally biased region" description="Basic and acidic residues" evidence="5">
    <location>
        <begin position="64"/>
        <end position="73"/>
    </location>
</feature>
<comment type="caution">
    <text evidence="8">The sequence shown here is derived from an EMBL/GenBank/DDBJ whole genome shotgun (WGS) entry which is preliminary data.</text>
</comment>
<dbReference type="Gene3D" id="3.30.1330.60">
    <property type="entry name" value="OmpA-like domain"/>
    <property type="match status" value="1"/>
</dbReference>
<evidence type="ECO:0000256" key="1">
    <source>
        <dbReference type="ARBA" id="ARBA00004442"/>
    </source>
</evidence>
<evidence type="ECO:0000313" key="9">
    <source>
        <dbReference type="Proteomes" id="UP000680038"/>
    </source>
</evidence>
<dbReference type="Pfam" id="PF00691">
    <property type="entry name" value="OmpA"/>
    <property type="match status" value="1"/>
</dbReference>
<dbReference type="PANTHER" id="PTHR30329:SF21">
    <property type="entry name" value="LIPOPROTEIN YIAD-RELATED"/>
    <property type="match status" value="1"/>
</dbReference>
<evidence type="ECO:0000256" key="6">
    <source>
        <dbReference type="SAM" id="SignalP"/>
    </source>
</evidence>
<dbReference type="InterPro" id="IPR006665">
    <property type="entry name" value="OmpA-like"/>
</dbReference>
<feature type="signal peptide" evidence="6">
    <location>
        <begin position="1"/>
        <end position="19"/>
    </location>
</feature>
<proteinExistence type="predicted"/>
<keyword evidence="3" id="KW-0998">Cell outer membrane</keyword>
<dbReference type="InterPro" id="IPR050330">
    <property type="entry name" value="Bact_OuterMem_StrucFunc"/>
</dbReference>
<accession>A0A916JE34</accession>
<keyword evidence="2 4" id="KW-0472">Membrane</keyword>
<reference evidence="8" key="1">
    <citation type="submission" date="2021-04" db="EMBL/GenBank/DDBJ databases">
        <authorList>
            <person name="Rodrigo-Torres L."/>
            <person name="Arahal R. D."/>
            <person name="Lucena T."/>
        </authorList>
    </citation>
    <scope>NUCLEOTIDE SEQUENCE</scope>
    <source>
        <strain evidence="8">CECT 9275</strain>
    </source>
</reference>
<dbReference type="PROSITE" id="PS51123">
    <property type="entry name" value="OMPA_2"/>
    <property type="match status" value="1"/>
</dbReference>
<evidence type="ECO:0000313" key="8">
    <source>
        <dbReference type="EMBL" id="CAG5006185.1"/>
    </source>
</evidence>
<name>A0A916JE34_9BACT</name>
<keyword evidence="9" id="KW-1185">Reference proteome</keyword>
<dbReference type="AlphaFoldDB" id="A0A916JE34"/>
<feature type="region of interest" description="Disordered" evidence="5">
    <location>
        <begin position="59"/>
        <end position="100"/>
    </location>
</feature>
<protein>
    <submittedName>
        <fullName evidence="8">Peptidoglycan-associated lipoprotein</fullName>
    </submittedName>
</protein>
<comment type="subcellular location">
    <subcellularLocation>
        <location evidence="1">Cell outer membrane</location>
    </subcellularLocation>
</comment>
<feature type="chain" id="PRO_5037356278" evidence="6">
    <location>
        <begin position="20"/>
        <end position="434"/>
    </location>
</feature>
<organism evidence="8 9">
    <name type="scientific">Dyadobacter helix</name>
    <dbReference type="NCBI Taxonomy" id="2822344"/>
    <lineage>
        <taxon>Bacteria</taxon>
        <taxon>Pseudomonadati</taxon>
        <taxon>Bacteroidota</taxon>
        <taxon>Cytophagia</taxon>
        <taxon>Cytophagales</taxon>
        <taxon>Spirosomataceae</taxon>
        <taxon>Dyadobacter</taxon>
    </lineage>
</organism>
<dbReference type="RefSeq" id="WP_215240202.1">
    <property type="nucleotide sequence ID" value="NZ_CAJRAF010000002.1"/>
</dbReference>
<evidence type="ECO:0000256" key="2">
    <source>
        <dbReference type="ARBA" id="ARBA00023136"/>
    </source>
</evidence>
<dbReference type="GO" id="GO:0009279">
    <property type="term" value="C:cell outer membrane"/>
    <property type="evidence" value="ECO:0007669"/>
    <property type="project" value="UniProtKB-SubCell"/>
</dbReference>
<evidence type="ECO:0000256" key="4">
    <source>
        <dbReference type="PROSITE-ProRule" id="PRU00473"/>
    </source>
</evidence>
<gene>
    <name evidence="8" type="primary">pal_8</name>
    <name evidence="8" type="ORF">DYBT9275_03752</name>
</gene>
<dbReference type="InterPro" id="IPR036737">
    <property type="entry name" value="OmpA-like_sf"/>
</dbReference>
<dbReference type="PANTHER" id="PTHR30329">
    <property type="entry name" value="STATOR ELEMENT OF FLAGELLAR MOTOR COMPLEX"/>
    <property type="match status" value="1"/>
</dbReference>
<dbReference type="PRINTS" id="PR01021">
    <property type="entry name" value="OMPADOMAIN"/>
</dbReference>
<dbReference type="SUPFAM" id="SSF103088">
    <property type="entry name" value="OmpA-like"/>
    <property type="match status" value="1"/>
</dbReference>
<dbReference type="EMBL" id="CAJRAF010000002">
    <property type="protein sequence ID" value="CAG5006185.1"/>
    <property type="molecule type" value="Genomic_DNA"/>
</dbReference>
<evidence type="ECO:0000256" key="3">
    <source>
        <dbReference type="ARBA" id="ARBA00023237"/>
    </source>
</evidence>
<evidence type="ECO:0000259" key="7">
    <source>
        <dbReference type="PROSITE" id="PS51123"/>
    </source>
</evidence>
<keyword evidence="6" id="KW-0732">Signal</keyword>
<feature type="region of interest" description="Disordered" evidence="5">
    <location>
        <begin position="25"/>
        <end position="46"/>
    </location>
</feature>
<sequence length="434" mass="48403">MKRVHILLALCLTGSSVAAQIIDPKKTAERKATDRANSRVDQTIDKGFDKVEEGIGSLFKKKPKKEEKTERAADQTSGKAEPSEGLDSEKKPSKDTGTTSASFTSYSKFDFVPGEKVIALEDFGQDAIGDFPAKWNTDGAGEVVKISGKEGQWLKITGEGSFYPEFLGVMDENCTVEFEMGTSEAHQVLARMFFVDSKTYPNILRYGSSNLVELYFDPAGATEVVCRDQAWETKVANKKENSAWITPENPFVKISVWRQKTRLRVYMNETKVWDVPRAFEPNIPYRVLFSTDTRFLDDRELFITNMRVAKGLPDTRSKLLTEGKFVTNGILFDVNSDRIKAESYGVLKEMAQVLKENPAVRVRISGHTDSDGDPKANLVLSQQRALAVKETLSKDFGIDAARMETNGFGEEKPLDNNATAAGKANNRRVEFTKL</sequence>
<evidence type="ECO:0000256" key="5">
    <source>
        <dbReference type="SAM" id="MobiDB-lite"/>
    </source>
</evidence>
<dbReference type="InterPro" id="IPR006664">
    <property type="entry name" value="OMP_bac"/>
</dbReference>
<dbReference type="CDD" id="cd07185">
    <property type="entry name" value="OmpA_C-like"/>
    <property type="match status" value="1"/>
</dbReference>
<keyword evidence="8" id="KW-0449">Lipoprotein</keyword>
<dbReference type="Proteomes" id="UP000680038">
    <property type="component" value="Unassembled WGS sequence"/>
</dbReference>